<accession>A0A6G7YD05</accession>
<keyword evidence="2" id="KW-1185">Reference proteome</keyword>
<protein>
    <submittedName>
        <fullName evidence="1">Uncharacterized protein</fullName>
    </submittedName>
</protein>
<organism evidence="1 2">
    <name type="scientific">Nocardioides piscis</name>
    <dbReference type="NCBI Taxonomy" id="2714938"/>
    <lineage>
        <taxon>Bacteria</taxon>
        <taxon>Bacillati</taxon>
        <taxon>Actinomycetota</taxon>
        <taxon>Actinomycetes</taxon>
        <taxon>Propionibacteriales</taxon>
        <taxon>Nocardioidaceae</taxon>
        <taxon>Nocardioides</taxon>
    </lineage>
</organism>
<dbReference type="AlphaFoldDB" id="A0A6G7YD05"/>
<name>A0A6G7YD05_9ACTN</name>
<evidence type="ECO:0000313" key="2">
    <source>
        <dbReference type="Proteomes" id="UP000502035"/>
    </source>
</evidence>
<sequence>MTNTTISSLTPPESATLTAPAGAVADAAGTRVLHVPGFLDRFLALASAPPTGSSH</sequence>
<dbReference type="EMBL" id="CP049866">
    <property type="protein sequence ID" value="QIK74702.1"/>
    <property type="molecule type" value="Genomic_DNA"/>
</dbReference>
<dbReference type="Proteomes" id="UP000502035">
    <property type="component" value="Chromosome"/>
</dbReference>
<dbReference type="KEGG" id="npi:G7071_03970"/>
<evidence type="ECO:0000313" key="1">
    <source>
        <dbReference type="EMBL" id="QIK74702.1"/>
    </source>
</evidence>
<dbReference type="RefSeq" id="WP_166315134.1">
    <property type="nucleotide sequence ID" value="NZ_CP049866.1"/>
</dbReference>
<reference evidence="1 2" key="1">
    <citation type="submission" date="2020-03" db="EMBL/GenBank/DDBJ databases">
        <title>Nocardioides sp. nov., isolated from fish.</title>
        <authorList>
            <person name="Hyun D.-W."/>
            <person name="Bae J.-W."/>
        </authorList>
    </citation>
    <scope>NUCLEOTIDE SEQUENCE [LARGE SCALE GENOMIC DNA]</scope>
    <source>
        <strain evidence="1 2">HDW12A</strain>
    </source>
</reference>
<gene>
    <name evidence="1" type="ORF">G7071_03970</name>
</gene>
<proteinExistence type="predicted"/>